<evidence type="ECO:0000256" key="1">
    <source>
        <dbReference type="ARBA" id="ARBA00005662"/>
    </source>
</evidence>
<organism evidence="4 5">
    <name type="scientific">Alkalibacter rhizosphaerae</name>
    <dbReference type="NCBI Taxonomy" id="2815577"/>
    <lineage>
        <taxon>Bacteria</taxon>
        <taxon>Bacillati</taxon>
        <taxon>Bacillota</taxon>
        <taxon>Clostridia</taxon>
        <taxon>Eubacteriales</taxon>
        <taxon>Eubacteriaceae</taxon>
        <taxon>Alkalibacter</taxon>
    </lineage>
</organism>
<evidence type="ECO:0000259" key="3">
    <source>
        <dbReference type="SMART" id="SM00854"/>
    </source>
</evidence>
<evidence type="ECO:0000313" key="4">
    <source>
        <dbReference type="EMBL" id="QSX08017.1"/>
    </source>
</evidence>
<name>A0A975AH31_9FIRM</name>
<dbReference type="Pfam" id="PF09587">
    <property type="entry name" value="PGA_cap"/>
    <property type="match status" value="1"/>
</dbReference>
<protein>
    <submittedName>
        <fullName evidence="4">CapA family protein</fullName>
    </submittedName>
</protein>
<proteinExistence type="inferred from homology"/>
<dbReference type="EMBL" id="CP071444">
    <property type="protein sequence ID" value="QSX08017.1"/>
    <property type="molecule type" value="Genomic_DNA"/>
</dbReference>
<feature type="domain" description="Capsule synthesis protein CapA" evidence="3">
    <location>
        <begin position="73"/>
        <end position="319"/>
    </location>
</feature>
<dbReference type="AlphaFoldDB" id="A0A975AH31"/>
<keyword evidence="2" id="KW-0812">Transmembrane</keyword>
<keyword evidence="2" id="KW-1133">Transmembrane helix</keyword>
<comment type="similarity">
    <text evidence="1">Belongs to the CapA family.</text>
</comment>
<dbReference type="KEGG" id="alka:J0B03_09415"/>
<sequence>MKRKRNKNIPGLAVRLVIVIMVVLVGIQLFQSREETTLGQEAAPSVQTPSDSYIDGFFTTPDGKPMEYTQTVRLASTGDIMTHGTQINGAYDRASGAYDFKPNFVHVKKYFESAHMPVANLETVTAGGTPQGYPVFNAPDAILDAVQYAGIRLLGTANNHSLDKGKSGLLRTLDQLKSRGLLSTGSFREPEQEITTMEENGVKVGFLAYTYGLNGLDGYLTDQERSYMINLIDEDKIRSDIQKAKEQGCDAVAVLIHWGNEYQQTPNAQQKDLAEKMLEWGVDVIFGSHPHVIQPSEMVEVDGAKKYVIYSQGNFLSNQRRETLPSIGVRNYTEDGVIVHVGLEKDPIRNSVVIRSVSYTPTWVHRYATDTGQQYEILPVREMLLREDTSASLRSRLEESYNNTKKNLTMYNGDLDG</sequence>
<dbReference type="InterPro" id="IPR019079">
    <property type="entry name" value="Capsule_synth_CapA"/>
</dbReference>
<gene>
    <name evidence="4" type="ORF">J0B03_09415</name>
</gene>
<dbReference type="Gene3D" id="3.60.21.10">
    <property type="match status" value="1"/>
</dbReference>
<dbReference type="PANTHER" id="PTHR33393:SF12">
    <property type="entry name" value="CAPSULE BIOSYNTHESIS PROTEIN CAPA"/>
    <property type="match status" value="1"/>
</dbReference>
<dbReference type="RefSeq" id="WP_207299359.1">
    <property type="nucleotide sequence ID" value="NZ_CP071444.1"/>
</dbReference>
<dbReference type="InterPro" id="IPR029052">
    <property type="entry name" value="Metallo-depent_PP-like"/>
</dbReference>
<keyword evidence="5" id="KW-1185">Reference proteome</keyword>
<evidence type="ECO:0000313" key="5">
    <source>
        <dbReference type="Proteomes" id="UP000663499"/>
    </source>
</evidence>
<dbReference type="InterPro" id="IPR052169">
    <property type="entry name" value="CW_Biosynth-Accessory"/>
</dbReference>
<keyword evidence="2" id="KW-0472">Membrane</keyword>
<dbReference type="PANTHER" id="PTHR33393">
    <property type="entry name" value="POLYGLUTAMINE SYNTHESIS ACCESSORY PROTEIN RV0574C-RELATED"/>
    <property type="match status" value="1"/>
</dbReference>
<feature type="transmembrane region" description="Helical" evidence="2">
    <location>
        <begin position="12"/>
        <end position="30"/>
    </location>
</feature>
<accession>A0A975AH31</accession>
<dbReference type="CDD" id="cd07381">
    <property type="entry name" value="MPP_CapA"/>
    <property type="match status" value="1"/>
</dbReference>
<evidence type="ECO:0000256" key="2">
    <source>
        <dbReference type="SAM" id="Phobius"/>
    </source>
</evidence>
<dbReference type="SMART" id="SM00854">
    <property type="entry name" value="PGA_cap"/>
    <property type="match status" value="1"/>
</dbReference>
<dbReference type="SUPFAM" id="SSF56300">
    <property type="entry name" value="Metallo-dependent phosphatases"/>
    <property type="match status" value="1"/>
</dbReference>
<dbReference type="Proteomes" id="UP000663499">
    <property type="component" value="Chromosome"/>
</dbReference>
<reference evidence="4" key="1">
    <citation type="submission" date="2021-03" db="EMBL/GenBank/DDBJ databases">
        <title>Alkalibacter marinus sp. nov., isolated from tidal flat sediment.</title>
        <authorList>
            <person name="Namirimu T."/>
            <person name="Yang J.-A."/>
            <person name="Yang S.-H."/>
            <person name="Kim Y.-J."/>
            <person name="Kwon K.K."/>
        </authorList>
    </citation>
    <scope>NUCLEOTIDE SEQUENCE</scope>
    <source>
        <strain evidence="4">ES005</strain>
    </source>
</reference>